<feature type="transmembrane region" description="Helical" evidence="10">
    <location>
        <begin position="185"/>
        <end position="211"/>
    </location>
</feature>
<evidence type="ECO:0000256" key="6">
    <source>
        <dbReference type="ARBA" id="ARBA00022989"/>
    </source>
</evidence>
<evidence type="ECO:0000256" key="1">
    <source>
        <dbReference type="ARBA" id="ARBA00004651"/>
    </source>
</evidence>
<dbReference type="PANTHER" id="PTHR21137:SF35">
    <property type="entry name" value="ODORANT RECEPTOR 19A-RELATED"/>
    <property type="match status" value="1"/>
</dbReference>
<reference evidence="11" key="1">
    <citation type="submission" date="2025-05" db="UniProtKB">
        <authorList>
            <consortium name="EnsemblMetazoa"/>
        </authorList>
    </citation>
    <scope>IDENTIFICATION</scope>
</reference>
<keyword evidence="8 10" id="KW-0675">Receptor</keyword>
<keyword evidence="9 10" id="KW-0807">Transducer</keyword>
<evidence type="ECO:0000256" key="2">
    <source>
        <dbReference type="ARBA" id="ARBA00022475"/>
    </source>
</evidence>
<protein>
    <recommendedName>
        <fullName evidence="10">Odorant receptor</fullName>
    </recommendedName>
</protein>
<dbReference type="PANTHER" id="PTHR21137">
    <property type="entry name" value="ODORANT RECEPTOR"/>
    <property type="match status" value="1"/>
</dbReference>
<feature type="transmembrane region" description="Helical" evidence="10">
    <location>
        <begin position="43"/>
        <end position="65"/>
    </location>
</feature>
<dbReference type="Pfam" id="PF02949">
    <property type="entry name" value="7tm_6"/>
    <property type="match status" value="1"/>
</dbReference>
<sequence>MYNFLKKMKQPQGRMQGKKKSVKYTGYWVSKWSGFLYDKSWTSVFHITRALSLLIFAIFHTLLAAKFKENIDILEKMLLVNFGILYINSALMVFPLLHNSKNMISFCSVIRMEFNKPIINLSLKQLAVTEYTRRYVRQFSRKVACILYSSLLYNFMRRFIFEGFSIKVLPINGWLPFEINTWLRYSAVFILQTFVSINVITVHIGFLIVFVTHSKFLCEQSEILSLHLQESFENNFPTVSIGLYERNVERAKYINSRIKTSVQLHINLLKYYNLFQETYSMFLFIFALSTGAMICTVVYVITDPTSTLVQSITCFGTLFLPEVFIIGIYCWFGQEVTNKYECIQNAAYSTPWYTQPVSTQRLLLNLLTICQRERIVMAGGLQQFSLLGFSELLQASFSYFNVLNAMRQ</sequence>
<dbReference type="Proteomes" id="UP000015103">
    <property type="component" value="Unassembled WGS sequence"/>
</dbReference>
<accession>A0ABL0DHD5</accession>
<name>A0ABL0DHD5_RHOPR</name>
<dbReference type="EnsemblMetazoa" id="RPRC002009.R66">
    <property type="protein sequence ID" value="RPRC002009.P66"/>
    <property type="gene ID" value="RPRC002009"/>
</dbReference>
<evidence type="ECO:0000256" key="3">
    <source>
        <dbReference type="ARBA" id="ARBA00022606"/>
    </source>
</evidence>
<organism evidence="11 12">
    <name type="scientific">Rhodnius prolixus</name>
    <name type="common">Triatomid bug</name>
    <dbReference type="NCBI Taxonomy" id="13249"/>
    <lineage>
        <taxon>Eukaryota</taxon>
        <taxon>Metazoa</taxon>
        <taxon>Ecdysozoa</taxon>
        <taxon>Arthropoda</taxon>
        <taxon>Hexapoda</taxon>
        <taxon>Insecta</taxon>
        <taxon>Pterygota</taxon>
        <taxon>Neoptera</taxon>
        <taxon>Paraneoptera</taxon>
        <taxon>Hemiptera</taxon>
        <taxon>Heteroptera</taxon>
        <taxon>Panheteroptera</taxon>
        <taxon>Cimicomorpha</taxon>
        <taxon>Reduviidae</taxon>
        <taxon>Triatominae</taxon>
        <taxon>Rhodnius</taxon>
    </lineage>
</organism>
<evidence type="ECO:0000256" key="8">
    <source>
        <dbReference type="ARBA" id="ARBA00023170"/>
    </source>
</evidence>
<comment type="subcellular location">
    <subcellularLocation>
        <location evidence="1 10">Cell membrane</location>
        <topology evidence="1 10">Multi-pass membrane protein</topology>
    </subcellularLocation>
</comment>
<proteinExistence type="inferred from homology"/>
<evidence type="ECO:0000256" key="5">
    <source>
        <dbReference type="ARBA" id="ARBA00022725"/>
    </source>
</evidence>
<keyword evidence="2" id="KW-1003">Cell membrane</keyword>
<feature type="transmembrane region" description="Helical" evidence="10">
    <location>
        <begin position="77"/>
        <end position="97"/>
    </location>
</feature>
<keyword evidence="7 10" id="KW-0472">Membrane</keyword>
<feature type="transmembrane region" description="Helical" evidence="10">
    <location>
        <begin position="279"/>
        <end position="302"/>
    </location>
</feature>
<keyword evidence="5 10" id="KW-0552">Olfaction</keyword>
<dbReference type="InterPro" id="IPR004117">
    <property type="entry name" value="7tm6_olfct_rcpt"/>
</dbReference>
<comment type="similarity">
    <text evidence="10">Belongs to the insect chemoreceptor superfamily. Heteromeric odorant receptor channel (TC 1.A.69) family.</text>
</comment>
<evidence type="ECO:0000313" key="11">
    <source>
        <dbReference type="EnsemblMetazoa" id="RPRC002009.P66"/>
    </source>
</evidence>
<keyword evidence="3 10" id="KW-0716">Sensory transduction</keyword>
<dbReference type="EMBL" id="ACPB03000968">
    <property type="status" value="NOT_ANNOTATED_CDS"/>
    <property type="molecule type" value="Genomic_DNA"/>
</dbReference>
<evidence type="ECO:0000256" key="7">
    <source>
        <dbReference type="ARBA" id="ARBA00023136"/>
    </source>
</evidence>
<keyword evidence="6 10" id="KW-1133">Transmembrane helix</keyword>
<dbReference type="GeneID" id="141449265"/>
<keyword evidence="12" id="KW-1185">Reference proteome</keyword>
<evidence type="ECO:0000256" key="9">
    <source>
        <dbReference type="ARBA" id="ARBA00023224"/>
    </source>
</evidence>
<dbReference type="RefSeq" id="XP_073974614.1">
    <property type="nucleotide sequence ID" value="XM_074118513.1"/>
</dbReference>
<evidence type="ECO:0000313" key="12">
    <source>
        <dbReference type="Proteomes" id="UP000015103"/>
    </source>
</evidence>
<evidence type="ECO:0000256" key="4">
    <source>
        <dbReference type="ARBA" id="ARBA00022692"/>
    </source>
</evidence>
<comment type="caution">
    <text evidence="10">Lacks conserved residue(s) required for the propagation of feature annotation.</text>
</comment>
<keyword evidence="4 10" id="KW-0812">Transmembrane</keyword>
<feature type="transmembrane region" description="Helical" evidence="10">
    <location>
        <begin position="308"/>
        <end position="332"/>
    </location>
</feature>
<evidence type="ECO:0000256" key="10">
    <source>
        <dbReference type="RuleBase" id="RU351113"/>
    </source>
</evidence>